<feature type="compositionally biased region" description="Basic and acidic residues" evidence="1">
    <location>
        <begin position="481"/>
        <end position="490"/>
    </location>
</feature>
<accession>A0A8J4B4R5</accession>
<feature type="non-terminal residue" evidence="2">
    <location>
        <position position="499"/>
    </location>
</feature>
<protein>
    <submittedName>
        <fullName evidence="2">Uncharacterized protein</fullName>
    </submittedName>
</protein>
<feature type="region of interest" description="Disordered" evidence="1">
    <location>
        <begin position="306"/>
        <end position="348"/>
    </location>
</feature>
<gene>
    <name evidence="2" type="ORF">Vafri_9619</name>
</gene>
<dbReference type="EMBL" id="BNCO01000016">
    <property type="protein sequence ID" value="GIL54062.1"/>
    <property type="molecule type" value="Genomic_DNA"/>
</dbReference>
<sequence length="499" mass="52531">VEGEEGAMMMMMMDLTHPSPSRPSFSLLAAAGGTFPPVTQQQQQQQQQQVEGLPESAVLPVTMESQAMGTGEGDEHLQPLRPLDHYQQLTTSASLQVPLLQPQCLVSERRPPLWTPRQEPEQEPQPPQYAASREGCFGPVMLEDVSQSQSPPGNAARGQEEIATRGLERAIQSGTAGAMLTKPPAPPQSPPAAEEMLPLLVPEAPTPPLPAVAATGMALLLEAPEAAVLDARMLVPEQVSLETMTVRHGSLLAASSSLLPPVPGLTAAAESSAVAAAVAAEVEALVDEAPGSCSPGNVINAAGVEREVGPREREPSRSTNAANAQQPQQHYLSLPPPPPPPPHLHLPAPMAAGEAEDAEGRYYTVHLRTGSDIMGTETQLATLDTVAVSPDVIPYDENMPMMLAEETMPWMIGKAAAVEPPPPPPSEHLAVSAALLALPPPHQPLAPPALRFALQDDGHRAAQPSAETNSTAVAAAQPTHWHMESQRSDPYDASFAATA</sequence>
<evidence type="ECO:0000313" key="2">
    <source>
        <dbReference type="EMBL" id="GIL54062.1"/>
    </source>
</evidence>
<feature type="compositionally biased region" description="Pro residues" evidence="1">
    <location>
        <begin position="334"/>
        <end position="344"/>
    </location>
</feature>
<evidence type="ECO:0000313" key="3">
    <source>
        <dbReference type="Proteomes" id="UP000747399"/>
    </source>
</evidence>
<comment type="caution">
    <text evidence="2">The sequence shown here is derived from an EMBL/GenBank/DDBJ whole genome shotgun (WGS) entry which is preliminary data.</text>
</comment>
<reference evidence="2" key="1">
    <citation type="journal article" date="2021" name="Proc. Natl. Acad. Sci. U.S.A.">
        <title>Three genomes in the algal genus Volvox reveal the fate of a haploid sex-determining region after a transition to homothallism.</title>
        <authorList>
            <person name="Yamamoto K."/>
            <person name="Hamaji T."/>
            <person name="Kawai-Toyooka H."/>
            <person name="Matsuzaki R."/>
            <person name="Takahashi F."/>
            <person name="Nishimura Y."/>
            <person name="Kawachi M."/>
            <person name="Noguchi H."/>
            <person name="Minakuchi Y."/>
            <person name="Umen J.G."/>
            <person name="Toyoda A."/>
            <person name="Nozaki H."/>
        </authorList>
    </citation>
    <scope>NUCLEOTIDE SEQUENCE</scope>
    <source>
        <strain evidence="2">NIES-3780</strain>
    </source>
</reference>
<dbReference type="Proteomes" id="UP000747399">
    <property type="component" value="Unassembled WGS sequence"/>
</dbReference>
<organism evidence="2 3">
    <name type="scientific">Volvox africanus</name>
    <dbReference type="NCBI Taxonomy" id="51714"/>
    <lineage>
        <taxon>Eukaryota</taxon>
        <taxon>Viridiplantae</taxon>
        <taxon>Chlorophyta</taxon>
        <taxon>core chlorophytes</taxon>
        <taxon>Chlorophyceae</taxon>
        <taxon>CS clade</taxon>
        <taxon>Chlamydomonadales</taxon>
        <taxon>Volvocaceae</taxon>
        <taxon>Volvox</taxon>
    </lineage>
</organism>
<feature type="region of interest" description="Disordered" evidence="1">
    <location>
        <begin position="20"/>
        <end position="53"/>
    </location>
</feature>
<proteinExistence type="predicted"/>
<feature type="region of interest" description="Disordered" evidence="1">
    <location>
        <begin position="113"/>
        <end position="133"/>
    </location>
</feature>
<keyword evidence="3" id="KW-1185">Reference proteome</keyword>
<feature type="region of interest" description="Disordered" evidence="1">
    <location>
        <begin position="479"/>
        <end position="499"/>
    </location>
</feature>
<name>A0A8J4B4R5_9CHLO</name>
<dbReference type="AlphaFoldDB" id="A0A8J4B4R5"/>
<evidence type="ECO:0000256" key="1">
    <source>
        <dbReference type="SAM" id="MobiDB-lite"/>
    </source>
</evidence>
<feature type="compositionally biased region" description="Low complexity" evidence="1">
    <location>
        <begin position="40"/>
        <end position="49"/>
    </location>
</feature>
<feature type="compositionally biased region" description="Basic and acidic residues" evidence="1">
    <location>
        <begin position="306"/>
        <end position="316"/>
    </location>
</feature>
<feature type="non-terminal residue" evidence="2">
    <location>
        <position position="1"/>
    </location>
</feature>